<proteinExistence type="predicted"/>
<name>A0AC60A4Z3_RANTA</name>
<reference evidence="1" key="1">
    <citation type="submission" date="2023-05" db="EMBL/GenBank/DDBJ databases">
        <authorList>
            <consortium name="ELIXIR-Norway"/>
        </authorList>
    </citation>
    <scope>NUCLEOTIDE SEQUENCE</scope>
</reference>
<evidence type="ECO:0000313" key="2">
    <source>
        <dbReference type="Proteomes" id="UP001162501"/>
    </source>
</evidence>
<gene>
    <name evidence="1" type="ORF">MRATA1EN22A_LOCUS26603</name>
</gene>
<dbReference type="Proteomes" id="UP001162501">
    <property type="component" value="Chromosome 7"/>
</dbReference>
<dbReference type="EMBL" id="OX596091">
    <property type="protein sequence ID" value="CAN0553863.1"/>
    <property type="molecule type" value="Genomic_DNA"/>
</dbReference>
<sequence length="261" mass="28413">MGHSDCDLSIPETNSKQNTIPSSPYRPSAHTLLTLTKFLSSCPRGQEAAKKEEVEGVGPDGGSPLKAERQSRRGLRHLQSLCSWGRQLPHFCSPALSPSAAASVHLHHSWRRVVPLKGRYRPQNCPRWCPLRLKWSRNPKRPPLGPVKGDLCFATQVWDLSPFQRWGKVGKLGAAAPPVQVGVRLPSPLGSSSSARREGAASSPTVSPGWELLCPRRQGVAKGLLLGGGRLLTTPRLRLGRPLEGASWEGREPEPGVKTLH</sequence>
<evidence type="ECO:0000313" key="1">
    <source>
        <dbReference type="EMBL" id="CAN0553863.1"/>
    </source>
</evidence>
<organism evidence="1 2">
    <name type="scientific">Rangifer tarandus platyrhynchus</name>
    <name type="common">Svalbard reindeer</name>
    <dbReference type="NCBI Taxonomy" id="3082113"/>
    <lineage>
        <taxon>Eukaryota</taxon>
        <taxon>Metazoa</taxon>
        <taxon>Chordata</taxon>
        <taxon>Craniata</taxon>
        <taxon>Vertebrata</taxon>
        <taxon>Euteleostomi</taxon>
        <taxon>Mammalia</taxon>
        <taxon>Eutheria</taxon>
        <taxon>Laurasiatheria</taxon>
        <taxon>Artiodactyla</taxon>
        <taxon>Ruminantia</taxon>
        <taxon>Pecora</taxon>
        <taxon>Cervidae</taxon>
        <taxon>Odocoileinae</taxon>
        <taxon>Rangifer</taxon>
    </lineage>
</organism>
<accession>A0AC60A4Z3</accession>
<reference evidence="1" key="2">
    <citation type="submission" date="2025-03" db="EMBL/GenBank/DDBJ databases">
        <authorList>
            <consortium name="ELIXIR-Norway"/>
            <consortium name="Elixir Norway"/>
        </authorList>
    </citation>
    <scope>NUCLEOTIDE SEQUENCE</scope>
</reference>
<protein>
    <submittedName>
        <fullName evidence="1">Uncharacterized protein</fullName>
    </submittedName>
</protein>